<feature type="binding site" evidence="9">
    <location>
        <begin position="180"/>
        <end position="181"/>
    </location>
    <ligand>
        <name>2-[(2R,5Z)-2-carboxy-4-methylthiazol-5(2H)-ylidene]ethyl phosphate</name>
        <dbReference type="ChEBI" id="CHEBI:62899"/>
    </ligand>
</feature>
<sequence>MKGLYVITDGSTGDTLLRKVEQALRGGAALVQYRDKTADAIRREREAAALRSLCHEHNALFLINDDVALAKTVQADGVHVGRDDSALSAARGYLGKSAIIGVSCYNRLELALEAAVQGADYLAFGSFFPSPTKPDAPRATLELLQQARQQLTLPICTIGGITLDNAPSLLANGADMLAVITDVFNSPDIVQQASRYQALVLAHTA</sequence>
<evidence type="ECO:0000256" key="6">
    <source>
        <dbReference type="ARBA" id="ARBA00047334"/>
    </source>
</evidence>
<comment type="catalytic activity">
    <reaction evidence="7 9 10">
        <text>2-(2-carboxy-4-methylthiazol-5-yl)ethyl phosphate + 4-amino-2-methyl-5-(diphosphooxymethyl)pyrimidine + 2 H(+) = thiamine phosphate + CO2 + diphosphate</text>
        <dbReference type="Rhea" id="RHEA:47848"/>
        <dbReference type="ChEBI" id="CHEBI:15378"/>
        <dbReference type="ChEBI" id="CHEBI:16526"/>
        <dbReference type="ChEBI" id="CHEBI:33019"/>
        <dbReference type="ChEBI" id="CHEBI:37575"/>
        <dbReference type="ChEBI" id="CHEBI:57841"/>
        <dbReference type="ChEBI" id="CHEBI:62890"/>
        <dbReference type="EC" id="2.5.1.3"/>
    </reaction>
</comment>
<dbReference type="NCBIfam" id="TIGR00693">
    <property type="entry name" value="thiE"/>
    <property type="match status" value="1"/>
</dbReference>
<dbReference type="InterPro" id="IPR036206">
    <property type="entry name" value="ThiamineP_synth_sf"/>
</dbReference>
<dbReference type="HAMAP" id="MF_00097">
    <property type="entry name" value="TMP_synthase"/>
    <property type="match status" value="1"/>
</dbReference>
<feature type="binding site" evidence="9">
    <location>
        <begin position="130"/>
        <end position="132"/>
    </location>
    <ligand>
        <name>2-[(2R,5Z)-2-carboxy-4-methylthiazol-5(2H)-ylidene]ethyl phosphate</name>
        <dbReference type="ChEBI" id="CHEBI:62899"/>
    </ligand>
</feature>
<evidence type="ECO:0000256" key="1">
    <source>
        <dbReference type="ARBA" id="ARBA00005165"/>
    </source>
</evidence>
<keyword evidence="2 9" id="KW-0808">Transferase</keyword>
<dbReference type="InterPro" id="IPR022998">
    <property type="entry name" value="ThiamineP_synth_TenI"/>
</dbReference>
<evidence type="ECO:0000313" key="13">
    <source>
        <dbReference type="EMBL" id="QTR48474.1"/>
    </source>
</evidence>
<proteinExistence type="inferred from homology"/>
<keyword evidence="14" id="KW-1185">Reference proteome</keyword>
<evidence type="ECO:0000259" key="12">
    <source>
        <dbReference type="Pfam" id="PF02581"/>
    </source>
</evidence>
<feature type="binding site" evidence="9">
    <location>
        <position position="160"/>
    </location>
    <ligand>
        <name>2-[(2R,5Z)-2-carboxy-4-methylthiazol-5(2H)-ylidene]ethyl phosphate</name>
        <dbReference type="ChEBI" id="CHEBI:62899"/>
    </ligand>
</feature>
<evidence type="ECO:0000256" key="5">
    <source>
        <dbReference type="ARBA" id="ARBA00022977"/>
    </source>
</evidence>
<dbReference type="CDD" id="cd00564">
    <property type="entry name" value="TMP_TenI"/>
    <property type="match status" value="1"/>
</dbReference>
<evidence type="ECO:0000313" key="14">
    <source>
        <dbReference type="Proteomes" id="UP000672039"/>
    </source>
</evidence>
<evidence type="ECO:0000256" key="10">
    <source>
        <dbReference type="RuleBase" id="RU003826"/>
    </source>
</evidence>
<evidence type="ECO:0000256" key="8">
    <source>
        <dbReference type="ARBA" id="ARBA00047883"/>
    </source>
</evidence>
<evidence type="ECO:0000256" key="2">
    <source>
        <dbReference type="ARBA" id="ARBA00022679"/>
    </source>
</evidence>
<dbReference type="InterPro" id="IPR034291">
    <property type="entry name" value="TMP_synthase"/>
</dbReference>
<dbReference type="SUPFAM" id="SSF51391">
    <property type="entry name" value="Thiamin phosphate synthase"/>
    <property type="match status" value="1"/>
</dbReference>
<comment type="similarity">
    <text evidence="9 10">Belongs to the thiamine-phosphate synthase family.</text>
</comment>
<feature type="binding site" evidence="9">
    <location>
        <position position="64"/>
    </location>
    <ligand>
        <name>4-amino-2-methyl-5-(diphosphooxymethyl)pyrimidine</name>
        <dbReference type="ChEBI" id="CHEBI:57841"/>
    </ligand>
</feature>
<dbReference type="PANTHER" id="PTHR20857">
    <property type="entry name" value="THIAMINE-PHOSPHATE PYROPHOSPHORYLASE"/>
    <property type="match status" value="1"/>
</dbReference>
<organism evidence="13 14">
    <name type="scientific">Thiothrix litoralis</name>
    <dbReference type="NCBI Taxonomy" id="2891210"/>
    <lineage>
        <taxon>Bacteria</taxon>
        <taxon>Pseudomonadati</taxon>
        <taxon>Pseudomonadota</taxon>
        <taxon>Gammaproteobacteria</taxon>
        <taxon>Thiotrichales</taxon>
        <taxon>Thiotrichaceae</taxon>
        <taxon>Thiothrix</taxon>
    </lineage>
</organism>
<comment type="catalytic activity">
    <reaction evidence="6 9 10">
        <text>4-methyl-5-(2-phosphooxyethyl)-thiazole + 4-amino-2-methyl-5-(diphosphooxymethyl)pyrimidine + H(+) = thiamine phosphate + diphosphate</text>
        <dbReference type="Rhea" id="RHEA:22328"/>
        <dbReference type="ChEBI" id="CHEBI:15378"/>
        <dbReference type="ChEBI" id="CHEBI:33019"/>
        <dbReference type="ChEBI" id="CHEBI:37575"/>
        <dbReference type="ChEBI" id="CHEBI:57841"/>
        <dbReference type="ChEBI" id="CHEBI:58296"/>
        <dbReference type="EC" id="2.5.1.3"/>
    </reaction>
</comment>
<comment type="catalytic activity">
    <reaction evidence="8 9 10">
        <text>2-[(2R,5Z)-2-carboxy-4-methylthiazol-5(2H)-ylidene]ethyl phosphate + 4-amino-2-methyl-5-(diphosphooxymethyl)pyrimidine + 2 H(+) = thiamine phosphate + CO2 + diphosphate</text>
        <dbReference type="Rhea" id="RHEA:47844"/>
        <dbReference type="ChEBI" id="CHEBI:15378"/>
        <dbReference type="ChEBI" id="CHEBI:16526"/>
        <dbReference type="ChEBI" id="CHEBI:33019"/>
        <dbReference type="ChEBI" id="CHEBI:37575"/>
        <dbReference type="ChEBI" id="CHEBI:57841"/>
        <dbReference type="ChEBI" id="CHEBI:62899"/>
        <dbReference type="EC" id="2.5.1.3"/>
    </reaction>
</comment>
<name>A0ABX7WXF3_9GAMM</name>
<protein>
    <recommendedName>
        <fullName evidence="9">Thiamine-phosphate synthase</fullName>
        <shortName evidence="9">TP synthase</shortName>
        <shortName evidence="9">TPS</shortName>
        <ecNumber evidence="9">2.5.1.3</ecNumber>
    </recommendedName>
    <alternativeName>
        <fullName evidence="9">Thiamine-phosphate pyrophosphorylase</fullName>
        <shortName evidence="9">TMP pyrophosphorylase</shortName>
        <shortName evidence="9">TMP-PPase</shortName>
    </alternativeName>
</protein>
<keyword evidence="5 9" id="KW-0784">Thiamine biosynthesis</keyword>
<feature type="binding site" evidence="9">
    <location>
        <begin position="32"/>
        <end position="36"/>
    </location>
    <ligand>
        <name>4-amino-2-methyl-5-(diphosphooxymethyl)pyrimidine</name>
        <dbReference type="ChEBI" id="CHEBI:57841"/>
    </ligand>
</feature>
<feature type="binding site" evidence="9">
    <location>
        <position position="65"/>
    </location>
    <ligand>
        <name>Mg(2+)</name>
        <dbReference type="ChEBI" id="CHEBI:18420"/>
    </ligand>
</feature>
<comment type="function">
    <text evidence="9">Condenses 4-methyl-5-(beta-hydroxyethyl)thiazole monophosphate (THZ-P) and 2-methyl-4-amino-5-hydroxymethyl pyrimidine pyrophosphate (HMP-PP) to form thiamine monophosphate (TMP).</text>
</comment>
<dbReference type="Proteomes" id="UP000672039">
    <property type="component" value="Chromosome"/>
</dbReference>
<evidence type="ECO:0000256" key="4">
    <source>
        <dbReference type="ARBA" id="ARBA00022842"/>
    </source>
</evidence>
<dbReference type="PANTHER" id="PTHR20857:SF15">
    <property type="entry name" value="THIAMINE-PHOSPHATE SYNTHASE"/>
    <property type="match status" value="1"/>
</dbReference>
<dbReference type="GO" id="GO:0004789">
    <property type="term" value="F:thiamine-phosphate diphosphorylase activity"/>
    <property type="evidence" value="ECO:0007669"/>
    <property type="project" value="UniProtKB-EC"/>
</dbReference>
<comment type="cofactor">
    <cofactor evidence="9">
        <name>Mg(2+)</name>
        <dbReference type="ChEBI" id="CHEBI:18420"/>
    </cofactor>
    <text evidence="9">Binds 1 Mg(2+) ion per subunit.</text>
</comment>
<accession>A0ABX7WXF3</accession>
<evidence type="ECO:0000256" key="3">
    <source>
        <dbReference type="ARBA" id="ARBA00022723"/>
    </source>
</evidence>
<reference evidence="13 14" key="1">
    <citation type="submission" date="2021-04" db="EMBL/GenBank/DDBJ databases">
        <title>Genomics, taxonomy and metabolism of representatives of sulfur bacteria of the genus Thiothrix: Thiothrix fructosivorans QT, Thiothrix unzii A1T and three new species, Thiothrix subterranea sp. nov., Thiothrix litoralis sp. nov. and 'Candidatus Thiothrix anitrata' sp. nov.</title>
        <authorList>
            <person name="Ravin N.V."/>
            <person name="Smolyakov D."/>
            <person name="Rudenko T.S."/>
            <person name="Mardanov A.V."/>
            <person name="Beletsky A.V."/>
            <person name="Markov N.D."/>
            <person name="Fomenkov A.I."/>
            <person name="Roberts R.J."/>
            <person name="Karnachuk O.V."/>
            <person name="Novikov A."/>
            <person name="Grabovich M.Y."/>
        </authorList>
    </citation>
    <scope>NUCLEOTIDE SEQUENCE [LARGE SCALE GENOMIC DNA]</scope>
    <source>
        <strain evidence="13 14">AS</strain>
    </source>
</reference>
<feature type="binding site" evidence="9">
    <location>
        <position position="133"/>
    </location>
    <ligand>
        <name>4-amino-2-methyl-5-(diphosphooxymethyl)pyrimidine</name>
        <dbReference type="ChEBI" id="CHEBI:57841"/>
    </ligand>
</feature>
<feature type="binding site" evidence="9">
    <location>
        <position position="103"/>
    </location>
    <ligand>
        <name>4-amino-2-methyl-5-(diphosphooxymethyl)pyrimidine</name>
        <dbReference type="ChEBI" id="CHEBI:57841"/>
    </ligand>
</feature>
<evidence type="ECO:0000256" key="11">
    <source>
        <dbReference type="RuleBase" id="RU004253"/>
    </source>
</evidence>
<keyword evidence="4 9" id="KW-0460">Magnesium</keyword>
<dbReference type="EC" id="2.5.1.3" evidence="9"/>
<dbReference type="Gene3D" id="3.20.20.70">
    <property type="entry name" value="Aldolase class I"/>
    <property type="match status" value="1"/>
</dbReference>
<comment type="pathway">
    <text evidence="1 9 11">Cofactor biosynthesis; thiamine diphosphate biosynthesis; thiamine phosphate from 4-amino-2-methyl-5-diphosphomethylpyrimidine and 4-methyl-5-(2-phosphoethyl)-thiazole: step 1/1.</text>
</comment>
<keyword evidence="3 9" id="KW-0479">Metal-binding</keyword>
<dbReference type="Pfam" id="PF02581">
    <property type="entry name" value="TMP-TENI"/>
    <property type="match status" value="1"/>
</dbReference>
<gene>
    <name evidence="9" type="primary">thiE</name>
    <name evidence="13" type="ORF">J9253_18205</name>
</gene>
<dbReference type="InterPro" id="IPR013785">
    <property type="entry name" value="Aldolase_TIM"/>
</dbReference>
<evidence type="ECO:0000256" key="7">
    <source>
        <dbReference type="ARBA" id="ARBA00047851"/>
    </source>
</evidence>
<evidence type="ECO:0000256" key="9">
    <source>
        <dbReference type="HAMAP-Rule" id="MF_00097"/>
    </source>
</evidence>
<dbReference type="EMBL" id="CP072801">
    <property type="protein sequence ID" value="QTR48474.1"/>
    <property type="molecule type" value="Genomic_DNA"/>
</dbReference>
<feature type="binding site" evidence="9">
    <location>
        <position position="84"/>
    </location>
    <ligand>
        <name>Mg(2+)</name>
        <dbReference type="ChEBI" id="CHEBI:18420"/>
    </ligand>
</feature>
<feature type="domain" description="Thiamine phosphate synthase/TenI" evidence="12">
    <location>
        <begin position="4"/>
        <end position="182"/>
    </location>
</feature>